<evidence type="ECO:0000256" key="2">
    <source>
        <dbReference type="ARBA" id="ARBA00007330"/>
    </source>
</evidence>
<evidence type="ECO:0000256" key="3">
    <source>
        <dbReference type="ARBA" id="ARBA00022630"/>
    </source>
</evidence>
<dbReference type="PANTHER" id="PTHR11985:SF35">
    <property type="entry name" value="ANAEROBIC GLYCEROL-3-PHOSPHATE DEHYDROGENASE SUBUNIT A"/>
    <property type="match status" value="1"/>
</dbReference>
<reference evidence="10" key="1">
    <citation type="journal article" date="2019" name="Int. J. Syst. Evol. Microbiol.">
        <title>The Global Catalogue of Microorganisms (GCM) 10K type strain sequencing project: providing services to taxonomists for standard genome sequencing and annotation.</title>
        <authorList>
            <consortium name="The Broad Institute Genomics Platform"/>
            <consortium name="The Broad Institute Genome Sequencing Center for Infectious Disease"/>
            <person name="Wu L."/>
            <person name="Ma J."/>
        </authorList>
    </citation>
    <scope>NUCLEOTIDE SEQUENCE [LARGE SCALE GENOMIC DNA]</scope>
    <source>
        <strain evidence="10">JCM 31920</strain>
    </source>
</reference>
<dbReference type="Gene3D" id="3.50.50.60">
    <property type="entry name" value="FAD/NAD(P)-binding domain"/>
    <property type="match status" value="1"/>
</dbReference>
<evidence type="ECO:0000259" key="7">
    <source>
        <dbReference type="Pfam" id="PF01266"/>
    </source>
</evidence>
<dbReference type="Pfam" id="PF16901">
    <property type="entry name" value="DAO_C"/>
    <property type="match status" value="1"/>
</dbReference>
<keyword evidence="4" id="KW-0319">Glycerol metabolism</keyword>
<evidence type="ECO:0000259" key="8">
    <source>
        <dbReference type="Pfam" id="PF16901"/>
    </source>
</evidence>
<evidence type="ECO:0000256" key="4">
    <source>
        <dbReference type="ARBA" id="ARBA00022798"/>
    </source>
</evidence>
<keyword evidence="6" id="KW-0560">Oxidoreductase</keyword>
<dbReference type="RefSeq" id="WP_345032914.1">
    <property type="nucleotide sequence ID" value="NZ_BAABEY010000036.1"/>
</dbReference>
<keyword evidence="5" id="KW-0274">FAD</keyword>
<protein>
    <submittedName>
        <fullName evidence="9">Glycerol-3-phosphate dehydrogenase/oxidase</fullName>
    </submittedName>
</protein>
<feature type="domain" description="Alpha-glycerophosphate oxidase C-terminal" evidence="8">
    <location>
        <begin position="436"/>
        <end position="517"/>
    </location>
</feature>
<gene>
    <name evidence="9" type="ORF">GCM10023091_42180</name>
</gene>
<evidence type="ECO:0000313" key="10">
    <source>
        <dbReference type="Proteomes" id="UP001501508"/>
    </source>
</evidence>
<keyword evidence="10" id="KW-1185">Reference proteome</keyword>
<comment type="caution">
    <text evidence="9">The sequence shown here is derived from an EMBL/GenBank/DDBJ whole genome shotgun (WGS) entry which is preliminary data.</text>
</comment>
<feature type="domain" description="FAD dependent oxidoreductase" evidence="7">
    <location>
        <begin position="30"/>
        <end position="381"/>
    </location>
</feature>
<keyword evidence="3" id="KW-0285">Flavoprotein</keyword>
<dbReference type="PANTHER" id="PTHR11985">
    <property type="entry name" value="GLYCEROL-3-PHOSPHATE DEHYDROGENASE"/>
    <property type="match status" value="1"/>
</dbReference>
<organism evidence="9 10">
    <name type="scientific">Ravibacter arvi</name>
    <dbReference type="NCBI Taxonomy" id="2051041"/>
    <lineage>
        <taxon>Bacteria</taxon>
        <taxon>Pseudomonadati</taxon>
        <taxon>Bacteroidota</taxon>
        <taxon>Cytophagia</taxon>
        <taxon>Cytophagales</taxon>
        <taxon>Spirosomataceae</taxon>
        <taxon>Ravibacter</taxon>
    </lineage>
</organism>
<dbReference type="InterPro" id="IPR006076">
    <property type="entry name" value="FAD-dep_OxRdtase"/>
</dbReference>
<evidence type="ECO:0000256" key="1">
    <source>
        <dbReference type="ARBA" id="ARBA00001974"/>
    </source>
</evidence>
<dbReference type="Pfam" id="PF01266">
    <property type="entry name" value="DAO"/>
    <property type="match status" value="1"/>
</dbReference>
<accession>A0ABP8MAJ4</accession>
<dbReference type="EMBL" id="BAABEY010000036">
    <property type="protein sequence ID" value="GAA4447383.1"/>
    <property type="molecule type" value="Genomic_DNA"/>
</dbReference>
<dbReference type="InterPro" id="IPR031656">
    <property type="entry name" value="DAO_C"/>
</dbReference>
<dbReference type="Gene3D" id="1.10.8.870">
    <property type="entry name" value="Alpha-glycerophosphate oxidase, cap domain"/>
    <property type="match status" value="1"/>
</dbReference>
<proteinExistence type="inferred from homology"/>
<dbReference type="InterPro" id="IPR000447">
    <property type="entry name" value="G3P_DH_FAD-dep"/>
</dbReference>
<evidence type="ECO:0000313" key="9">
    <source>
        <dbReference type="EMBL" id="GAA4447383.1"/>
    </source>
</evidence>
<dbReference type="InterPro" id="IPR036188">
    <property type="entry name" value="FAD/NAD-bd_sf"/>
</dbReference>
<name>A0ABP8MAJ4_9BACT</name>
<dbReference type="InterPro" id="IPR038299">
    <property type="entry name" value="DAO_C_sf"/>
</dbReference>
<dbReference type="Gene3D" id="3.30.9.10">
    <property type="entry name" value="D-Amino Acid Oxidase, subunit A, domain 2"/>
    <property type="match status" value="1"/>
</dbReference>
<dbReference type="SUPFAM" id="SSF51905">
    <property type="entry name" value="FAD/NAD(P)-binding domain"/>
    <property type="match status" value="1"/>
</dbReference>
<dbReference type="Proteomes" id="UP001501508">
    <property type="component" value="Unassembled WGS sequence"/>
</dbReference>
<comment type="similarity">
    <text evidence="2">Belongs to the FAD-dependent glycerol-3-phosphate dehydrogenase family.</text>
</comment>
<evidence type="ECO:0000256" key="5">
    <source>
        <dbReference type="ARBA" id="ARBA00022827"/>
    </source>
</evidence>
<dbReference type="PRINTS" id="PR01001">
    <property type="entry name" value="FADG3PDH"/>
</dbReference>
<sequence length="545" mass="59612">MKQFISDKGSYDQFRRERLLARLDDAGEWDLVVIGGGATGLGVALDAVSRGYKTLLLEQADFAKGTSSKSTKLVHGGVRYLAQGNVDLVREALHERGLLLRNAPHLVRNQTFIIPNYEFLKGPFYWIGLKIYDLLAGRLSFGKSEYVSRDEVLRKVPSLVEAGLYNGIRYHDGQFDDARLALNVAQTVVENGGVVLNYMGVTGLVKDSTGKVTGVAARDMETSLQYEFKSKAVVNATGVFVNDILEMDDRDKPPLVRPSQGAHVVVDRSFLKSDEAIMIPETSDGRVMFAVPWHSKVILGTTDLPVGAVSLDPKPMEEEVDYILETAGKYLVRQPRRADVLSIYAGLRPLAASEGSGAERTKEISRSHKILVQPSGLVTITGGKWTTFRKMGEDAVEKVIAIAGLPAAPSKSAGLLIHGAGQGDGSRGIPQPDDVYGTDRVLINELIAARPDLGTKLHPDFEFNQAEVVLAVRNEMARTIEDVLARRVRILFLDAQAAIDCAPVVAGLLAEELGKDNSWKEHELTRFFAIAKGYLLTEMTFAPHD</sequence>
<comment type="cofactor">
    <cofactor evidence="1">
        <name>FAD</name>
        <dbReference type="ChEBI" id="CHEBI:57692"/>
    </cofactor>
</comment>
<evidence type="ECO:0000256" key="6">
    <source>
        <dbReference type="ARBA" id="ARBA00023002"/>
    </source>
</evidence>